<dbReference type="AlphaFoldDB" id="A0A2T0S6Q4"/>
<organism evidence="3 4">
    <name type="scientific">Spirosoma oryzae</name>
    <dbReference type="NCBI Taxonomy" id="1469603"/>
    <lineage>
        <taxon>Bacteria</taxon>
        <taxon>Pseudomonadati</taxon>
        <taxon>Bacteroidota</taxon>
        <taxon>Cytophagia</taxon>
        <taxon>Cytophagales</taxon>
        <taxon>Cytophagaceae</taxon>
        <taxon>Spirosoma</taxon>
    </lineage>
</organism>
<dbReference type="RefSeq" id="WP_106140210.1">
    <property type="nucleotide sequence ID" value="NZ_PVTE01000027.1"/>
</dbReference>
<dbReference type="SMART" id="SM00612">
    <property type="entry name" value="Kelch"/>
    <property type="match status" value="5"/>
</dbReference>
<evidence type="ECO:0000313" key="3">
    <source>
        <dbReference type="EMBL" id="PRY29111.1"/>
    </source>
</evidence>
<dbReference type="Gene3D" id="2.120.10.80">
    <property type="entry name" value="Kelch-type beta propeller"/>
    <property type="match status" value="2"/>
</dbReference>
<dbReference type="EMBL" id="PVTE01000027">
    <property type="protein sequence ID" value="PRY29111.1"/>
    <property type="molecule type" value="Genomic_DNA"/>
</dbReference>
<evidence type="ECO:0000256" key="2">
    <source>
        <dbReference type="ARBA" id="ARBA00022737"/>
    </source>
</evidence>
<protein>
    <submittedName>
        <fullName evidence="3">N-acetylneuraminic acid mutarotase</fullName>
    </submittedName>
</protein>
<evidence type="ECO:0000256" key="1">
    <source>
        <dbReference type="ARBA" id="ARBA00022441"/>
    </source>
</evidence>
<dbReference type="Pfam" id="PF24681">
    <property type="entry name" value="Kelch_KLHDC2_KLHL20_DRC7"/>
    <property type="match status" value="1"/>
</dbReference>
<keyword evidence="4" id="KW-1185">Reference proteome</keyword>
<reference evidence="3 4" key="1">
    <citation type="submission" date="2018-03" db="EMBL/GenBank/DDBJ databases">
        <title>Genomic Encyclopedia of Archaeal and Bacterial Type Strains, Phase II (KMG-II): from individual species to whole genera.</title>
        <authorList>
            <person name="Goeker M."/>
        </authorList>
    </citation>
    <scope>NUCLEOTIDE SEQUENCE [LARGE SCALE GENOMIC DNA]</scope>
    <source>
        <strain evidence="3 4">DSM 28354</strain>
    </source>
</reference>
<dbReference type="InterPro" id="IPR006652">
    <property type="entry name" value="Kelch_1"/>
</dbReference>
<dbReference type="PANTHER" id="PTHR24412">
    <property type="entry name" value="KELCH PROTEIN"/>
    <property type="match status" value="1"/>
</dbReference>
<proteinExistence type="predicted"/>
<dbReference type="SUPFAM" id="SSF117281">
    <property type="entry name" value="Kelch motif"/>
    <property type="match status" value="2"/>
</dbReference>
<dbReference type="PANTHER" id="PTHR24412:SF489">
    <property type="entry name" value="RING FINGER DOMAIN AND KELCH REPEAT-CONTAINING PROTEIN DDB_G0271372"/>
    <property type="match status" value="1"/>
</dbReference>
<dbReference type="OrthoDB" id="996574at2"/>
<keyword evidence="2" id="KW-0677">Repeat</keyword>
<sequence>MKFILPLLATTITATAQSWHPVETKNTCSARHENAAAIVGDSLYAIGGRGMRPVDALNLKTGVWQVHPAPPSEMNHVQAVSYNGEVYIMGAFKGAYPHETVLPTILIYSPKRGAWREGPAIPVDRLRGAGGTVVYNDKIYMVCGITDGHYDGHVAWLDEFDPKTGTWKRLADAPRTRDHVQVTVADNKLYVAGGRRSTARIGKVLELLVPEVDVYDFKTGQWSTLPTTSNLPTPRAGNMAVTQDGKVWIIGGETVQTLSHNEAEALDPKTNTWVKTTRMNQGRHGTGAAVYNNQIYVVAGSANHGGGPELNTVEVMR</sequence>
<evidence type="ECO:0000313" key="4">
    <source>
        <dbReference type="Proteomes" id="UP000238375"/>
    </source>
</evidence>
<accession>A0A2T0S6Q4</accession>
<dbReference type="InterPro" id="IPR015915">
    <property type="entry name" value="Kelch-typ_b-propeller"/>
</dbReference>
<comment type="caution">
    <text evidence="3">The sequence shown here is derived from an EMBL/GenBank/DDBJ whole genome shotgun (WGS) entry which is preliminary data.</text>
</comment>
<name>A0A2T0S6Q4_9BACT</name>
<keyword evidence="1" id="KW-0880">Kelch repeat</keyword>
<gene>
    <name evidence="3" type="ORF">CLV58_12750</name>
</gene>
<dbReference type="Proteomes" id="UP000238375">
    <property type="component" value="Unassembled WGS sequence"/>
</dbReference>